<proteinExistence type="predicted"/>
<organism evidence="1 2">
    <name type="scientific">Cytobacillus purgationiresistens</name>
    <dbReference type="NCBI Taxonomy" id="863449"/>
    <lineage>
        <taxon>Bacteria</taxon>
        <taxon>Bacillati</taxon>
        <taxon>Bacillota</taxon>
        <taxon>Bacilli</taxon>
        <taxon>Bacillales</taxon>
        <taxon>Bacillaceae</taxon>
        <taxon>Cytobacillus</taxon>
    </lineage>
</organism>
<sequence length="33" mass="3855">MGVRSETIAKHPHLQLAMVIKFIPLDLIIRYYS</sequence>
<dbReference type="EMBL" id="JAUSUB010000016">
    <property type="protein sequence ID" value="MDQ0271689.1"/>
    <property type="molecule type" value="Genomic_DNA"/>
</dbReference>
<accession>A0ABU0AK91</accession>
<reference evidence="1 2" key="1">
    <citation type="submission" date="2023-07" db="EMBL/GenBank/DDBJ databases">
        <title>Genomic Encyclopedia of Type Strains, Phase IV (KMG-IV): sequencing the most valuable type-strain genomes for metagenomic binning, comparative biology and taxonomic classification.</title>
        <authorList>
            <person name="Goeker M."/>
        </authorList>
    </citation>
    <scope>NUCLEOTIDE SEQUENCE [LARGE SCALE GENOMIC DNA]</scope>
    <source>
        <strain evidence="1 2">DSM 23494</strain>
    </source>
</reference>
<keyword evidence="2" id="KW-1185">Reference proteome</keyword>
<comment type="caution">
    <text evidence="1">The sequence shown here is derived from an EMBL/GenBank/DDBJ whole genome shotgun (WGS) entry which is preliminary data.</text>
</comment>
<evidence type="ECO:0000313" key="1">
    <source>
        <dbReference type="EMBL" id="MDQ0271689.1"/>
    </source>
</evidence>
<evidence type="ECO:0000313" key="2">
    <source>
        <dbReference type="Proteomes" id="UP001238088"/>
    </source>
</evidence>
<gene>
    <name evidence="1" type="ORF">J2S17_003577</name>
</gene>
<dbReference type="Proteomes" id="UP001238088">
    <property type="component" value="Unassembled WGS sequence"/>
</dbReference>
<name>A0ABU0AK91_9BACI</name>
<protein>
    <submittedName>
        <fullName evidence="1">Uncharacterized protein</fullName>
    </submittedName>
</protein>